<dbReference type="AlphaFoldDB" id="A0A537IHT6"/>
<sequence>MHGARGTMTSAERLAIAAGIVCSNIERTPVAKPVSKGRHNWHGACFTIVAGLISAKFMLRSAFYTGLVTLGVPALMRRWRAAGVILCYHNVLPPRNARVVGDAGVHLSFERFAEQVHWLVRRYAIVPLAELVARLRGAQRLRGTAALTFDDGYDGVFAHAWPLLHDLRVPATVFVVADRPDRRDAFWWDHPDLARHTAPPDRERWLTELKGDAQSITSALSLATPAGFPASHRPAGWDAIAAAAAGGGLEIGVHSATHRTLTRLDDGEFEREIVASREAIRVRAGVEPVLFAYPYGIWDARVRDAVRKAGYHGAVTLDYGLVGARHDPWALPRVNVPASISSAAFQAWAAGLHPRRGQARSG</sequence>
<evidence type="ECO:0000259" key="3">
    <source>
        <dbReference type="PROSITE" id="PS51677"/>
    </source>
</evidence>
<name>A0A537IHT6_9BACT</name>
<dbReference type="Gene3D" id="3.20.20.370">
    <property type="entry name" value="Glycoside hydrolase/deacetylase"/>
    <property type="match status" value="1"/>
</dbReference>
<feature type="domain" description="NodB homology" evidence="3">
    <location>
        <begin position="143"/>
        <end position="362"/>
    </location>
</feature>
<evidence type="ECO:0000313" key="4">
    <source>
        <dbReference type="EMBL" id="TMI70868.1"/>
    </source>
</evidence>
<evidence type="ECO:0000313" key="5">
    <source>
        <dbReference type="Proteomes" id="UP000318834"/>
    </source>
</evidence>
<dbReference type="Proteomes" id="UP000318834">
    <property type="component" value="Unassembled WGS sequence"/>
</dbReference>
<dbReference type="SUPFAM" id="SSF88713">
    <property type="entry name" value="Glycoside hydrolase/deacetylase"/>
    <property type="match status" value="1"/>
</dbReference>
<dbReference type="CDD" id="cd10918">
    <property type="entry name" value="CE4_NodB_like_5s_6s"/>
    <property type="match status" value="1"/>
</dbReference>
<proteinExistence type="predicted"/>
<evidence type="ECO:0000256" key="2">
    <source>
        <dbReference type="ARBA" id="ARBA00022729"/>
    </source>
</evidence>
<dbReference type="InterPro" id="IPR011330">
    <property type="entry name" value="Glyco_hydro/deAcase_b/a-brl"/>
</dbReference>
<dbReference type="GO" id="GO:0005975">
    <property type="term" value="P:carbohydrate metabolic process"/>
    <property type="evidence" value="ECO:0007669"/>
    <property type="project" value="InterPro"/>
</dbReference>
<keyword evidence="2" id="KW-0732">Signal</keyword>
<dbReference type="GO" id="GO:0016810">
    <property type="term" value="F:hydrolase activity, acting on carbon-nitrogen (but not peptide) bonds"/>
    <property type="evidence" value="ECO:0007669"/>
    <property type="project" value="InterPro"/>
</dbReference>
<dbReference type="GO" id="GO:0005576">
    <property type="term" value="C:extracellular region"/>
    <property type="evidence" value="ECO:0007669"/>
    <property type="project" value="UniProtKB-SubCell"/>
</dbReference>
<dbReference type="PANTHER" id="PTHR34216">
    <property type="match status" value="1"/>
</dbReference>
<reference evidence="4 5" key="1">
    <citation type="journal article" date="2019" name="Nat. Microbiol.">
        <title>Mediterranean grassland soil C-N compound turnover is dependent on rainfall and depth, and is mediated by genomically divergent microorganisms.</title>
        <authorList>
            <person name="Diamond S."/>
            <person name="Andeer P.F."/>
            <person name="Li Z."/>
            <person name="Crits-Christoph A."/>
            <person name="Burstein D."/>
            <person name="Anantharaman K."/>
            <person name="Lane K.R."/>
            <person name="Thomas B.C."/>
            <person name="Pan C."/>
            <person name="Northen T.R."/>
            <person name="Banfield J.F."/>
        </authorList>
    </citation>
    <scope>NUCLEOTIDE SEQUENCE [LARGE SCALE GENOMIC DNA]</scope>
    <source>
        <strain evidence="4">NP_8</strain>
    </source>
</reference>
<evidence type="ECO:0000256" key="1">
    <source>
        <dbReference type="ARBA" id="ARBA00004613"/>
    </source>
</evidence>
<dbReference type="EMBL" id="VBAP01000130">
    <property type="protein sequence ID" value="TMI70868.1"/>
    <property type="molecule type" value="Genomic_DNA"/>
</dbReference>
<dbReference type="InterPro" id="IPR002509">
    <property type="entry name" value="NODB_dom"/>
</dbReference>
<comment type="subcellular location">
    <subcellularLocation>
        <location evidence="1">Secreted</location>
    </subcellularLocation>
</comment>
<organism evidence="4 5">
    <name type="scientific">Candidatus Segetimicrobium genomatis</name>
    <dbReference type="NCBI Taxonomy" id="2569760"/>
    <lineage>
        <taxon>Bacteria</taxon>
        <taxon>Bacillati</taxon>
        <taxon>Candidatus Sysuimicrobiota</taxon>
        <taxon>Candidatus Sysuimicrobiia</taxon>
        <taxon>Candidatus Sysuimicrobiales</taxon>
        <taxon>Candidatus Segetimicrobiaceae</taxon>
        <taxon>Candidatus Segetimicrobium</taxon>
    </lineage>
</organism>
<protein>
    <submittedName>
        <fullName evidence="4">Polysaccharide deacetylase family protein</fullName>
    </submittedName>
</protein>
<accession>A0A537IHT6</accession>
<comment type="caution">
    <text evidence="4">The sequence shown here is derived from an EMBL/GenBank/DDBJ whole genome shotgun (WGS) entry which is preliminary data.</text>
</comment>
<dbReference type="PROSITE" id="PS51677">
    <property type="entry name" value="NODB"/>
    <property type="match status" value="1"/>
</dbReference>
<dbReference type="InterPro" id="IPR051398">
    <property type="entry name" value="Polysacch_Deacetylase"/>
</dbReference>
<dbReference type="Pfam" id="PF01522">
    <property type="entry name" value="Polysacc_deac_1"/>
    <property type="match status" value="1"/>
</dbReference>
<gene>
    <name evidence="4" type="ORF">E6H05_13185</name>
</gene>
<dbReference type="PANTHER" id="PTHR34216:SF3">
    <property type="entry name" value="POLY-BETA-1,6-N-ACETYL-D-GLUCOSAMINE N-DEACETYLASE"/>
    <property type="match status" value="1"/>
</dbReference>